<reference evidence="2 3" key="1">
    <citation type="journal article" date="2018" name="Nat. Ecol. Evol.">
        <title>Pezizomycetes genomes reveal the molecular basis of ectomycorrhizal truffle lifestyle.</title>
        <authorList>
            <person name="Murat C."/>
            <person name="Payen T."/>
            <person name="Noel B."/>
            <person name="Kuo A."/>
            <person name="Morin E."/>
            <person name="Chen J."/>
            <person name="Kohler A."/>
            <person name="Krizsan K."/>
            <person name="Balestrini R."/>
            <person name="Da Silva C."/>
            <person name="Montanini B."/>
            <person name="Hainaut M."/>
            <person name="Levati E."/>
            <person name="Barry K.W."/>
            <person name="Belfiori B."/>
            <person name="Cichocki N."/>
            <person name="Clum A."/>
            <person name="Dockter R.B."/>
            <person name="Fauchery L."/>
            <person name="Guy J."/>
            <person name="Iotti M."/>
            <person name="Le Tacon F."/>
            <person name="Lindquist E.A."/>
            <person name="Lipzen A."/>
            <person name="Malagnac F."/>
            <person name="Mello A."/>
            <person name="Molinier V."/>
            <person name="Miyauchi S."/>
            <person name="Poulain J."/>
            <person name="Riccioni C."/>
            <person name="Rubini A."/>
            <person name="Sitrit Y."/>
            <person name="Splivallo R."/>
            <person name="Traeger S."/>
            <person name="Wang M."/>
            <person name="Zifcakova L."/>
            <person name="Wipf D."/>
            <person name="Zambonelli A."/>
            <person name="Paolocci F."/>
            <person name="Nowrousian M."/>
            <person name="Ottonello S."/>
            <person name="Baldrian P."/>
            <person name="Spatafora J.W."/>
            <person name="Henrissat B."/>
            <person name="Nagy L.G."/>
            <person name="Aury J.M."/>
            <person name="Wincker P."/>
            <person name="Grigoriev I.V."/>
            <person name="Bonfante P."/>
            <person name="Martin F.M."/>
        </authorList>
    </citation>
    <scope>NUCLEOTIDE SEQUENCE [LARGE SCALE GENOMIC DNA]</scope>
    <source>
        <strain evidence="2 3">ATCC MYA-4762</strain>
    </source>
</reference>
<feature type="compositionally biased region" description="Low complexity" evidence="1">
    <location>
        <begin position="8"/>
        <end position="25"/>
    </location>
</feature>
<keyword evidence="3" id="KW-1185">Reference proteome</keyword>
<organism evidence="2 3">
    <name type="scientific">Terfezia boudieri ATCC MYA-4762</name>
    <dbReference type="NCBI Taxonomy" id="1051890"/>
    <lineage>
        <taxon>Eukaryota</taxon>
        <taxon>Fungi</taxon>
        <taxon>Dikarya</taxon>
        <taxon>Ascomycota</taxon>
        <taxon>Pezizomycotina</taxon>
        <taxon>Pezizomycetes</taxon>
        <taxon>Pezizales</taxon>
        <taxon>Pezizaceae</taxon>
        <taxon>Terfezia</taxon>
    </lineage>
</organism>
<feature type="region of interest" description="Disordered" evidence="1">
    <location>
        <begin position="1"/>
        <end position="71"/>
    </location>
</feature>
<name>A0A3N4LR29_9PEZI</name>
<protein>
    <submittedName>
        <fullName evidence="2">Uncharacterized protein</fullName>
    </submittedName>
</protein>
<evidence type="ECO:0000313" key="2">
    <source>
        <dbReference type="EMBL" id="RPB23071.1"/>
    </source>
</evidence>
<dbReference type="InParanoid" id="A0A3N4LR29"/>
<accession>A0A3N4LR29</accession>
<sequence>MGRRKVGTQSEPQTQTQTPTSEPRTQPQPQPQPQTQTSTQAEGRPARRGRRAQNQKTQGTGEGVVESGSIKWDGDRGKLLAYKLKDEYKTKYLCGTRIAVAKQWAIDLGIGHLDPKGIKTKAAAGVMLKQYMEARDHFLKTQSILVNS</sequence>
<gene>
    <name evidence="2" type="ORF">L211DRAFT_295114</name>
</gene>
<dbReference type="AlphaFoldDB" id="A0A3N4LR29"/>
<evidence type="ECO:0000313" key="3">
    <source>
        <dbReference type="Proteomes" id="UP000267821"/>
    </source>
</evidence>
<dbReference type="Proteomes" id="UP000267821">
    <property type="component" value="Unassembled WGS sequence"/>
</dbReference>
<proteinExistence type="predicted"/>
<dbReference type="OrthoDB" id="10340651at2759"/>
<evidence type="ECO:0000256" key="1">
    <source>
        <dbReference type="SAM" id="MobiDB-lite"/>
    </source>
</evidence>
<dbReference type="EMBL" id="ML121548">
    <property type="protein sequence ID" value="RPB23071.1"/>
    <property type="molecule type" value="Genomic_DNA"/>
</dbReference>